<protein>
    <submittedName>
        <fullName evidence="1">Uncharacterized protein</fullName>
    </submittedName>
</protein>
<dbReference type="Gramene" id="PRQ56175">
    <property type="protein sequence ID" value="PRQ56175"/>
    <property type="gene ID" value="RchiOBHm_Chr1g0332871"/>
</dbReference>
<accession>A0A2P6SBW7</accession>
<dbReference type="AlphaFoldDB" id="A0A2P6SBW7"/>
<comment type="caution">
    <text evidence="1">The sequence shown here is derived from an EMBL/GenBank/DDBJ whole genome shotgun (WGS) entry which is preliminary data.</text>
</comment>
<sequence>MLSPWQSLSDPLPPSVTRLRFHVSLLSLIYPLPPRSAFPPFQSHGFDRFTASLSSPFSFGVSVPNQIGVATCKSSASLPLHELLLLSPLPNPRTSKTRLADRFEMPDEFGRLCALPNFIYNG</sequence>
<evidence type="ECO:0000313" key="2">
    <source>
        <dbReference type="Proteomes" id="UP000238479"/>
    </source>
</evidence>
<name>A0A2P6SBW7_ROSCH</name>
<keyword evidence="2" id="KW-1185">Reference proteome</keyword>
<dbReference type="EMBL" id="PDCK01000039">
    <property type="protein sequence ID" value="PRQ56175.1"/>
    <property type="molecule type" value="Genomic_DNA"/>
</dbReference>
<evidence type="ECO:0000313" key="1">
    <source>
        <dbReference type="EMBL" id="PRQ56175.1"/>
    </source>
</evidence>
<dbReference type="Proteomes" id="UP000238479">
    <property type="component" value="Chromosome 1"/>
</dbReference>
<gene>
    <name evidence="1" type="ORF">RchiOBHm_Chr1g0332871</name>
</gene>
<organism evidence="1 2">
    <name type="scientific">Rosa chinensis</name>
    <name type="common">China rose</name>
    <dbReference type="NCBI Taxonomy" id="74649"/>
    <lineage>
        <taxon>Eukaryota</taxon>
        <taxon>Viridiplantae</taxon>
        <taxon>Streptophyta</taxon>
        <taxon>Embryophyta</taxon>
        <taxon>Tracheophyta</taxon>
        <taxon>Spermatophyta</taxon>
        <taxon>Magnoliopsida</taxon>
        <taxon>eudicotyledons</taxon>
        <taxon>Gunneridae</taxon>
        <taxon>Pentapetalae</taxon>
        <taxon>rosids</taxon>
        <taxon>fabids</taxon>
        <taxon>Rosales</taxon>
        <taxon>Rosaceae</taxon>
        <taxon>Rosoideae</taxon>
        <taxon>Rosoideae incertae sedis</taxon>
        <taxon>Rosa</taxon>
    </lineage>
</organism>
<proteinExistence type="predicted"/>
<reference evidence="1 2" key="1">
    <citation type="journal article" date="2018" name="Nat. Genet.">
        <title>The Rosa genome provides new insights in the design of modern roses.</title>
        <authorList>
            <person name="Bendahmane M."/>
        </authorList>
    </citation>
    <scope>NUCLEOTIDE SEQUENCE [LARGE SCALE GENOMIC DNA]</scope>
    <source>
        <strain evidence="2">cv. Old Blush</strain>
    </source>
</reference>